<keyword evidence="2" id="KW-0812">Transmembrane</keyword>
<name>A0ABQ2B071_9MICO</name>
<evidence type="ECO:0008006" key="5">
    <source>
        <dbReference type="Google" id="ProtNLM"/>
    </source>
</evidence>
<comment type="caution">
    <text evidence="3">The sequence shown here is derived from an EMBL/GenBank/DDBJ whole genome shotgun (WGS) entry which is preliminary data.</text>
</comment>
<keyword evidence="4" id="KW-1185">Reference proteome</keyword>
<dbReference type="Pfam" id="PF12277">
    <property type="entry name" value="DUF3618"/>
    <property type="match status" value="1"/>
</dbReference>
<dbReference type="Proteomes" id="UP000632535">
    <property type="component" value="Unassembled WGS sequence"/>
</dbReference>
<organism evidence="3 4">
    <name type="scientific">Isoptericola cucumis</name>
    <dbReference type="NCBI Taxonomy" id="1776856"/>
    <lineage>
        <taxon>Bacteria</taxon>
        <taxon>Bacillati</taxon>
        <taxon>Actinomycetota</taxon>
        <taxon>Actinomycetes</taxon>
        <taxon>Micrococcales</taxon>
        <taxon>Promicromonosporaceae</taxon>
        <taxon>Isoptericola</taxon>
    </lineage>
</organism>
<accession>A0ABQ2B071</accession>
<keyword evidence="2" id="KW-0472">Membrane</keyword>
<dbReference type="InterPro" id="IPR022062">
    <property type="entry name" value="DUF3618"/>
</dbReference>
<evidence type="ECO:0000256" key="1">
    <source>
        <dbReference type="SAM" id="MobiDB-lite"/>
    </source>
</evidence>
<keyword evidence="2" id="KW-1133">Transmembrane helix</keyword>
<evidence type="ECO:0000313" key="3">
    <source>
        <dbReference type="EMBL" id="GGI04722.1"/>
    </source>
</evidence>
<protein>
    <recommendedName>
        <fullName evidence="5">DUF3618 domain-containing protein</fullName>
    </recommendedName>
</protein>
<gene>
    <name evidence="3" type="ORF">GCM10007368_02580</name>
</gene>
<proteinExistence type="predicted"/>
<feature type="transmembrane region" description="Helical" evidence="2">
    <location>
        <begin position="83"/>
        <end position="103"/>
    </location>
</feature>
<feature type="region of interest" description="Disordered" evidence="1">
    <location>
        <begin position="1"/>
        <end position="24"/>
    </location>
</feature>
<dbReference type="EMBL" id="BMDG01000001">
    <property type="protein sequence ID" value="GGI04722.1"/>
    <property type="molecule type" value="Genomic_DNA"/>
</dbReference>
<evidence type="ECO:0000313" key="4">
    <source>
        <dbReference type="Proteomes" id="UP000632535"/>
    </source>
</evidence>
<sequence>MSEPTTPENRTPAPTARELEAEVARSRAELGDTLDQLVTRLSPSYQASQLAQSTKQAASDLGAFVTGGGLPETEPRRSRNAKILLGAVAAGLALATLAVVRAARR</sequence>
<evidence type="ECO:0000256" key="2">
    <source>
        <dbReference type="SAM" id="Phobius"/>
    </source>
</evidence>
<reference evidence="4" key="1">
    <citation type="journal article" date="2019" name="Int. J. Syst. Evol. Microbiol.">
        <title>The Global Catalogue of Microorganisms (GCM) 10K type strain sequencing project: providing services to taxonomists for standard genome sequencing and annotation.</title>
        <authorList>
            <consortium name="The Broad Institute Genomics Platform"/>
            <consortium name="The Broad Institute Genome Sequencing Center for Infectious Disease"/>
            <person name="Wu L."/>
            <person name="Ma J."/>
        </authorList>
    </citation>
    <scope>NUCLEOTIDE SEQUENCE [LARGE SCALE GENOMIC DNA]</scope>
    <source>
        <strain evidence="4">CCM 8653</strain>
    </source>
</reference>
<dbReference type="RefSeq" id="WP_188521831.1">
    <property type="nucleotide sequence ID" value="NZ_BMDG01000001.1"/>
</dbReference>